<evidence type="ECO:0000256" key="1">
    <source>
        <dbReference type="ARBA" id="ARBA00022679"/>
    </source>
</evidence>
<dbReference type="GO" id="GO:0008080">
    <property type="term" value="F:N-acetyltransferase activity"/>
    <property type="evidence" value="ECO:0007669"/>
    <property type="project" value="TreeGrafter"/>
</dbReference>
<organism evidence="4 5">
    <name type="scientific">Pantoea rwandensis</name>
    <dbReference type="NCBI Taxonomy" id="1076550"/>
    <lineage>
        <taxon>Bacteria</taxon>
        <taxon>Pseudomonadati</taxon>
        <taxon>Pseudomonadota</taxon>
        <taxon>Gammaproteobacteria</taxon>
        <taxon>Enterobacterales</taxon>
        <taxon>Erwiniaceae</taxon>
        <taxon>Pantoea</taxon>
    </lineage>
</organism>
<dbReference type="InterPro" id="IPR016181">
    <property type="entry name" value="Acyl_CoA_acyltransferase"/>
</dbReference>
<dbReference type="PANTHER" id="PTHR10545:SF42">
    <property type="entry name" value="ACETYLTRANSFERASE"/>
    <property type="match status" value="1"/>
</dbReference>
<keyword evidence="1 4" id="KW-0808">Transferase</keyword>
<feature type="domain" description="N-acetyltransferase" evidence="3">
    <location>
        <begin position="3"/>
        <end position="147"/>
    </location>
</feature>
<reference evidence="4 5" key="1">
    <citation type="journal article" date="2017" name="Antonie Van Leeuwenhoek">
        <title>Phylogenomic resolution of the bacterial genus Pantoea and its relationship with Erwinia and Tatumella.</title>
        <authorList>
            <person name="Palmer M."/>
            <person name="Steenkamp E.T."/>
            <person name="Coetzee M.P."/>
            <person name="Chan W.Y."/>
            <person name="van Zyl E."/>
            <person name="De Maayer P."/>
            <person name="Coutinho T.A."/>
            <person name="Blom J."/>
            <person name="Smits T.H."/>
            <person name="Duffy B."/>
            <person name="Venter S.N."/>
        </authorList>
    </citation>
    <scope>NUCLEOTIDE SEQUENCE [LARGE SCALE GENOMIC DNA]</scope>
    <source>
        <strain evidence="4 5">LMG 26275</strain>
    </source>
</reference>
<dbReference type="PROSITE" id="PS51186">
    <property type="entry name" value="GNAT"/>
    <property type="match status" value="1"/>
</dbReference>
<name>A0A1X1CQK5_9GAMM</name>
<comment type="caution">
    <text evidence="4">The sequence shown here is derived from an EMBL/GenBank/DDBJ whole genome shotgun (WGS) entry which is preliminary data.</text>
</comment>
<gene>
    <name evidence="4" type="ORF">HA51_23635</name>
</gene>
<protein>
    <submittedName>
        <fullName evidence="4">GNAT family N-acetyltransferase</fullName>
    </submittedName>
</protein>
<dbReference type="InterPro" id="IPR051016">
    <property type="entry name" value="Diverse_Substrate_AcTransf"/>
</dbReference>
<dbReference type="Proteomes" id="UP000193558">
    <property type="component" value="Unassembled WGS sequence"/>
</dbReference>
<sequence length="147" mass="17236">MDFTIRQLNENDYVQWKALWLGYLDFYISEVTEEVTNTTFRRLLAENEPMYCLVAEEQGALTGLVHFLCHRSTWTTGDYCYLQDLFVRPEGRKHGTGRALIAAVNAAAIEMNCSKVYWMTRENNYRARALYDQVATKTDFIQYRSTF</sequence>
<dbReference type="AlphaFoldDB" id="A0A1X1CQK5"/>
<evidence type="ECO:0000259" key="3">
    <source>
        <dbReference type="PROSITE" id="PS51186"/>
    </source>
</evidence>
<evidence type="ECO:0000313" key="4">
    <source>
        <dbReference type="EMBL" id="ORM66620.1"/>
    </source>
</evidence>
<dbReference type="CDD" id="cd04301">
    <property type="entry name" value="NAT_SF"/>
    <property type="match status" value="1"/>
</dbReference>
<dbReference type="PANTHER" id="PTHR10545">
    <property type="entry name" value="DIAMINE N-ACETYLTRANSFERASE"/>
    <property type="match status" value="1"/>
</dbReference>
<evidence type="ECO:0000313" key="5">
    <source>
        <dbReference type="Proteomes" id="UP000193558"/>
    </source>
</evidence>
<dbReference type="OrthoDB" id="9805924at2"/>
<proteinExistence type="predicted"/>
<dbReference type="Gene3D" id="3.40.630.30">
    <property type="match status" value="1"/>
</dbReference>
<evidence type="ECO:0000256" key="2">
    <source>
        <dbReference type="ARBA" id="ARBA00023315"/>
    </source>
</evidence>
<dbReference type="Pfam" id="PF00583">
    <property type="entry name" value="Acetyltransf_1"/>
    <property type="match status" value="1"/>
</dbReference>
<dbReference type="SUPFAM" id="SSF55729">
    <property type="entry name" value="Acyl-CoA N-acyltransferases (Nat)"/>
    <property type="match status" value="1"/>
</dbReference>
<keyword evidence="2" id="KW-0012">Acyltransferase</keyword>
<dbReference type="RefSeq" id="WP_084937673.1">
    <property type="nucleotide sequence ID" value="NZ_MLFR01000037.1"/>
</dbReference>
<accession>A0A1X1CQK5</accession>
<dbReference type="EMBL" id="MLFR01000037">
    <property type="protein sequence ID" value="ORM66620.1"/>
    <property type="molecule type" value="Genomic_DNA"/>
</dbReference>
<dbReference type="InterPro" id="IPR000182">
    <property type="entry name" value="GNAT_dom"/>
</dbReference>